<dbReference type="AlphaFoldDB" id="A0A2R5FWA4"/>
<evidence type="ECO:0000313" key="3">
    <source>
        <dbReference type="EMBL" id="GBG20111.1"/>
    </source>
</evidence>
<accession>A0A2R5FWA4</accession>
<proteinExistence type="predicted"/>
<dbReference type="SUPFAM" id="SSF53800">
    <property type="entry name" value="Chelatase"/>
    <property type="match status" value="1"/>
</dbReference>
<gene>
    <name evidence="3" type="ORF">NIES4072_37840</name>
</gene>
<sequence>MPIPSAYLLVSHGSRDPRPEIAMQQLAKLVCNKLSENHNALNNEHQVDIAALEMNPQPLHEQIQQFAQRAFGDGWVGLQQSKLSQNQNRIKIVPLFLLPGVHVMTDIPAEIALAQQAIGQDIMIELQPYLGSHPNLEKLLAKQIAAIKAEAWILLAHGSRRPGSKETVESMAASLGTVAAYWANPPSLESRVKELVAAGYKEIAILPYFLFAGGITDAIAASIEELKLQFSAVNFQLAEPLGASAELAELIWDLTDR</sequence>
<comment type="caution">
    <text evidence="3">The sequence shown here is derived from an EMBL/GenBank/DDBJ whole genome shotgun (WGS) entry which is preliminary data.</text>
</comment>
<evidence type="ECO:0000256" key="2">
    <source>
        <dbReference type="ARBA" id="ARBA00023239"/>
    </source>
</evidence>
<dbReference type="InterPro" id="IPR050963">
    <property type="entry name" value="Sirohydro_Cobaltochel/CbiX"/>
</dbReference>
<dbReference type="CDD" id="cd03414">
    <property type="entry name" value="CbiX_SirB_C"/>
    <property type="match status" value="1"/>
</dbReference>
<evidence type="ECO:0000313" key="4">
    <source>
        <dbReference type="Proteomes" id="UP000245124"/>
    </source>
</evidence>
<dbReference type="Pfam" id="PF01903">
    <property type="entry name" value="CbiX"/>
    <property type="match status" value="2"/>
</dbReference>
<dbReference type="CDD" id="cd03416">
    <property type="entry name" value="CbiX_SirB_N"/>
    <property type="match status" value="1"/>
</dbReference>
<dbReference type="GO" id="GO:0016829">
    <property type="term" value="F:lyase activity"/>
    <property type="evidence" value="ECO:0007669"/>
    <property type="project" value="UniProtKB-KW"/>
</dbReference>
<dbReference type="GO" id="GO:0046872">
    <property type="term" value="F:metal ion binding"/>
    <property type="evidence" value="ECO:0007669"/>
    <property type="project" value="UniProtKB-KW"/>
</dbReference>
<evidence type="ECO:0000256" key="1">
    <source>
        <dbReference type="ARBA" id="ARBA00022723"/>
    </source>
</evidence>
<keyword evidence="4" id="KW-1185">Reference proteome</keyword>
<dbReference type="EMBL" id="BDUD01000001">
    <property type="protein sequence ID" value="GBG20111.1"/>
    <property type="molecule type" value="Genomic_DNA"/>
</dbReference>
<name>A0A2R5FWA4_NOSCO</name>
<dbReference type="PANTHER" id="PTHR33542:SF3">
    <property type="entry name" value="SIROHYDROCHLORIN FERROCHELATASE, CHLOROPLASTIC"/>
    <property type="match status" value="1"/>
</dbReference>
<dbReference type="Proteomes" id="UP000245124">
    <property type="component" value="Unassembled WGS sequence"/>
</dbReference>
<organism evidence="3 4">
    <name type="scientific">Nostoc commune NIES-4072</name>
    <dbReference type="NCBI Taxonomy" id="2005467"/>
    <lineage>
        <taxon>Bacteria</taxon>
        <taxon>Bacillati</taxon>
        <taxon>Cyanobacteriota</taxon>
        <taxon>Cyanophyceae</taxon>
        <taxon>Nostocales</taxon>
        <taxon>Nostocaceae</taxon>
        <taxon>Nostoc</taxon>
    </lineage>
</organism>
<keyword evidence="2" id="KW-0456">Lyase</keyword>
<reference evidence="3 4" key="1">
    <citation type="submission" date="2017-06" db="EMBL/GenBank/DDBJ databases">
        <title>Genome sequencing of cyanobaciteial culture collection at National Institute for Environmental Studies (NIES).</title>
        <authorList>
            <person name="Hirose Y."/>
            <person name="Shimura Y."/>
            <person name="Fujisawa T."/>
            <person name="Nakamura Y."/>
            <person name="Kawachi M."/>
        </authorList>
    </citation>
    <scope>NUCLEOTIDE SEQUENCE [LARGE SCALE GENOMIC DNA]</scope>
    <source>
        <strain evidence="3 4">NIES-4072</strain>
    </source>
</reference>
<protein>
    <submittedName>
        <fullName evidence="3">Cobalamin biosynthesis CbiX protein</fullName>
    </submittedName>
</protein>
<keyword evidence="1" id="KW-0479">Metal-binding</keyword>
<dbReference type="Gene3D" id="3.40.50.1400">
    <property type="match status" value="2"/>
</dbReference>
<dbReference type="InterPro" id="IPR002762">
    <property type="entry name" value="CbiX-like"/>
</dbReference>
<dbReference type="PANTHER" id="PTHR33542">
    <property type="entry name" value="SIROHYDROCHLORIN FERROCHELATASE, CHLOROPLASTIC"/>
    <property type="match status" value="1"/>
</dbReference>